<dbReference type="PROSITE" id="PS50088">
    <property type="entry name" value="ANK_REPEAT"/>
    <property type="match status" value="9"/>
</dbReference>
<feature type="repeat" description="ANK" evidence="3">
    <location>
        <begin position="1399"/>
        <end position="1431"/>
    </location>
</feature>
<feature type="repeat" description="ANK" evidence="3">
    <location>
        <begin position="1061"/>
        <end position="1090"/>
    </location>
</feature>
<feature type="repeat" description="ANK" evidence="3">
    <location>
        <begin position="1163"/>
        <end position="1195"/>
    </location>
</feature>
<evidence type="ECO:0000256" key="2">
    <source>
        <dbReference type="ARBA" id="ARBA00023043"/>
    </source>
</evidence>
<dbReference type="Gene3D" id="1.25.40.20">
    <property type="entry name" value="Ankyrin repeat-containing domain"/>
    <property type="match status" value="4"/>
</dbReference>
<feature type="repeat" description="ANK" evidence="3">
    <location>
        <begin position="991"/>
        <end position="1023"/>
    </location>
</feature>
<keyword evidence="7" id="KW-1185">Reference proteome</keyword>
<gene>
    <name evidence="6" type="ORF">BP5796_08879</name>
</gene>
<dbReference type="Pfam" id="PF24883">
    <property type="entry name" value="NPHP3_N"/>
    <property type="match status" value="1"/>
</dbReference>
<dbReference type="SUPFAM" id="SSF48403">
    <property type="entry name" value="Ankyrin repeat"/>
    <property type="match status" value="4"/>
</dbReference>
<protein>
    <recommendedName>
        <fullName evidence="5">Nephrocystin 3-like N-terminal domain-containing protein</fullName>
    </recommendedName>
</protein>
<dbReference type="InterPro" id="IPR056884">
    <property type="entry name" value="NPHP3-like_N"/>
</dbReference>
<dbReference type="InterPro" id="IPR002110">
    <property type="entry name" value="Ankyrin_rpt"/>
</dbReference>
<feature type="region of interest" description="Disordered" evidence="4">
    <location>
        <begin position="1"/>
        <end position="41"/>
    </location>
</feature>
<evidence type="ECO:0000313" key="7">
    <source>
        <dbReference type="Proteomes" id="UP000256328"/>
    </source>
</evidence>
<evidence type="ECO:0000256" key="4">
    <source>
        <dbReference type="SAM" id="MobiDB-lite"/>
    </source>
</evidence>
<dbReference type="SMART" id="SM00248">
    <property type="entry name" value="ANK"/>
    <property type="match status" value="19"/>
</dbReference>
<feature type="repeat" description="ANK" evidence="3">
    <location>
        <begin position="1363"/>
        <end position="1395"/>
    </location>
</feature>
<evidence type="ECO:0000259" key="5">
    <source>
        <dbReference type="Pfam" id="PF24883"/>
    </source>
</evidence>
<dbReference type="PANTHER" id="PTHR24126:SF14">
    <property type="entry name" value="ANK_REP_REGION DOMAIN-CONTAINING PROTEIN"/>
    <property type="match status" value="1"/>
</dbReference>
<evidence type="ECO:0000256" key="3">
    <source>
        <dbReference type="PROSITE-ProRule" id="PRU00023"/>
    </source>
</evidence>
<keyword evidence="1" id="KW-0677">Repeat</keyword>
<accession>A0A3D8R2E4</accession>
<evidence type="ECO:0000313" key="6">
    <source>
        <dbReference type="EMBL" id="RDW68222.1"/>
    </source>
</evidence>
<feature type="repeat" description="ANK" evidence="3">
    <location>
        <begin position="1266"/>
        <end position="1298"/>
    </location>
</feature>
<keyword evidence="2 3" id="KW-0040">ANK repeat</keyword>
<dbReference type="SUPFAM" id="SSF57850">
    <property type="entry name" value="RING/U-box"/>
    <property type="match status" value="1"/>
</dbReference>
<dbReference type="PANTHER" id="PTHR24126">
    <property type="entry name" value="ANKYRIN REPEAT, PH AND SEC7 DOMAIN CONTAINING PROTEIN SECG-RELATED"/>
    <property type="match status" value="1"/>
</dbReference>
<dbReference type="Pfam" id="PF12796">
    <property type="entry name" value="Ank_2"/>
    <property type="match status" value="4"/>
</dbReference>
<organism evidence="6 7">
    <name type="scientific">Coleophoma crateriformis</name>
    <dbReference type="NCBI Taxonomy" id="565419"/>
    <lineage>
        <taxon>Eukaryota</taxon>
        <taxon>Fungi</taxon>
        <taxon>Dikarya</taxon>
        <taxon>Ascomycota</taxon>
        <taxon>Pezizomycotina</taxon>
        <taxon>Leotiomycetes</taxon>
        <taxon>Helotiales</taxon>
        <taxon>Dermateaceae</taxon>
        <taxon>Coleophoma</taxon>
    </lineage>
</organism>
<proteinExistence type="predicted"/>
<feature type="compositionally biased region" description="Acidic residues" evidence="4">
    <location>
        <begin position="1"/>
        <end position="10"/>
    </location>
</feature>
<comment type="caution">
    <text evidence="6">The sequence shown here is derived from an EMBL/GenBank/DDBJ whole genome shotgun (WGS) entry which is preliminary data.</text>
</comment>
<feature type="compositionally biased region" description="Low complexity" evidence="4">
    <location>
        <begin position="1745"/>
        <end position="1754"/>
    </location>
</feature>
<feature type="compositionally biased region" description="Basic and acidic residues" evidence="4">
    <location>
        <begin position="19"/>
        <end position="37"/>
    </location>
</feature>
<reference evidence="6 7" key="1">
    <citation type="journal article" date="2018" name="IMA Fungus">
        <title>IMA Genome-F 9: Draft genome sequence of Annulohypoxylon stygium, Aspergillus mulundensis, Berkeleyomyces basicola (syn. Thielaviopsis basicola), Ceratocystis smalleyi, two Cercospora beticola strains, Coleophoma cylindrospora, Fusarium fracticaudum, Phialophora cf. hyalina, and Morchella septimelata.</title>
        <authorList>
            <person name="Wingfield B.D."/>
            <person name="Bills G.F."/>
            <person name="Dong Y."/>
            <person name="Huang W."/>
            <person name="Nel W.J."/>
            <person name="Swalarsk-Parry B.S."/>
            <person name="Vaghefi N."/>
            <person name="Wilken P.M."/>
            <person name="An Z."/>
            <person name="de Beer Z.W."/>
            <person name="De Vos L."/>
            <person name="Chen L."/>
            <person name="Duong T.A."/>
            <person name="Gao Y."/>
            <person name="Hammerbacher A."/>
            <person name="Kikkert J.R."/>
            <person name="Li Y."/>
            <person name="Li H."/>
            <person name="Li K."/>
            <person name="Li Q."/>
            <person name="Liu X."/>
            <person name="Ma X."/>
            <person name="Naidoo K."/>
            <person name="Pethybridge S.J."/>
            <person name="Sun J."/>
            <person name="Steenkamp E.T."/>
            <person name="van der Nest M.A."/>
            <person name="van Wyk S."/>
            <person name="Wingfield M.J."/>
            <person name="Xiong C."/>
            <person name="Yue Q."/>
            <person name="Zhang X."/>
        </authorList>
    </citation>
    <scope>NUCLEOTIDE SEQUENCE [LARGE SCALE GENOMIC DNA]</scope>
    <source>
        <strain evidence="6 7">BP5796</strain>
    </source>
</reference>
<dbReference type="OrthoDB" id="341259at2759"/>
<feature type="repeat" description="ANK" evidence="3">
    <location>
        <begin position="1024"/>
        <end position="1056"/>
    </location>
</feature>
<feature type="repeat" description="ANK" evidence="3">
    <location>
        <begin position="1130"/>
        <end position="1162"/>
    </location>
</feature>
<sequence length="1780" mass="199879">MAASDIDESSESSSHSSGHRSDDDQNTGDDHEKACESRDDELDVRWTSTQHTDESLVLDFVVVRRPFGDYSEDDSLDTDRLTEYAESLDLNSRIINFNYTLGDILCGFQSAAAIHSIATSLLSSIRSFRNHDKTNRPLMFLGQDIGAIIIKAAQVIAFSDLEAWGDISDYSRILLFSDCPHQSYDRLEMEDKLSRFLFGIAHWNYTNLESVAASTPGLASAIVDINGEFIRSKIPLRCHLISTYAEIPSSEAIKFNEFDYTMRVPFEHRFCRGDADSYHKHVMQHLRELQFVPTGTSLSGERILLHLASIIHPLTTSYVEDFWLKNNSTYQTWLDTSRPQLLHLFDTTGYGANTRFASEQVFYHLENISKKSSRSLVLYFDFKPWNSERRTLSDMLTTLITQIFCHYPSLYIIEVFFRRTHKERGWSEADLMKWFEYCTVRVESIDDLKIILHQFDECDPSSRKVFVDLIARNSVMFEVPWRILVTSRKPRELEQELLNWPIIEITKMSGNLIQDDFDGATLDTNKLDNPSAKWFRFLRLGDQMQQRLVQLKELEPIAHSIVWHQLRARYNAPQEAIDFLSVVLEPLEGPALSEPLASILDRVLRYAPDQRAVRRAIMWLSYAMRPLLMKELVAIISVDDADVHNDNDDSANGLILHLEQWFAGIIDVRYNQVYVRHAALKEIIRTRGQDGPNYIWRHNADDVHLMLAKDCLKYISQKCAQNVDEICSFLNTCGPFPVEFRHGIFLPYAIQFWFRHLKRTESPMTPATLDGIVENTDLCIWSKLYWAMSNPITRSQVHWRSPFPILASWGYLALVEPSGQEDLDAALIETALNGRVPIVSDLLHQKEFSQAVILEAVHSSVSSGDEELVLQLMGRLTTESKDEISKWGPDLLFRASRLDFNQLADALLNLRCPYDCEIEYREGFSMTPLWLCALSGSASTAKVLINHKADVEYLGLYNRTPLACAAGLGFTDIVTLLVEEGKANIAHEDNSGCTPLYDACIWANYKAAEELLRLGADPNFRRSNGWTPTMCAADDGYNLCLQALLDSGANVDEVGPHGIDSPLRYAAVSGHIDTCRLLLNSGADPNNLHIEPPILIEITREGNSLSESQKLEMIKLMLDRGANIDAADKEGNTVLKIAVEDGYSELVEFILERDPDVSVANSEQRTALYEATVRQDVSMVRQLLSKGANANLRTSEDKLPLHLASSDSEINRLLAEKTANIDAPSPQGITQLMLASSHGWQDCVDVLIEHRADVNAVVPTDNSDWVGWTPIYFAAVFNYPEVVTILAEAGADLKHTPPDRIGLLHSAIEGSALPALLQFHNRVDINQVDVVGRTALHYTERMTFENLQHLIRAGVKIDMLEKYGRTALCMAVSDSRSDLVPYLLKHGSDPNLAGTSPDAAAPPLHQACRRHLFDVVKMLTDYSADVNFLSVDFCETPLIATCLQYSDNKEQRGPEIIQHLLDLGADVNGKGNHFGSPLNAASWCMGPETLRFLLEKGATIDAEDCIGRKPIHFAALHGGENFRIIREAGGDIVTCDKLGRSALHWAAQTGRVQAAKEILSLMEWDALNKADIDGWTPLCWAVRGVANFLDQDFAGEDADQIGIVKLLLEKGAHRFIECATGEQKRTPLQLARYYNADQAILDLLEGGLEGNDARKSDDASPDDEGRNLLESKTLHSHRKYCDSCFWDMKGRIYQCETCYGFYFCDKCYSHRAIIHAGFPEHAIKEIGPEFDEPSETGSSKDDDSSSITTSAHSSVGADQNEDATSEGNDGNRVVDDEGNV</sequence>
<evidence type="ECO:0000256" key="1">
    <source>
        <dbReference type="ARBA" id="ARBA00022737"/>
    </source>
</evidence>
<feature type="domain" description="Nephrocystin 3-like N-terminal" evidence="5">
    <location>
        <begin position="323"/>
        <end position="488"/>
    </location>
</feature>
<feature type="region of interest" description="Disordered" evidence="4">
    <location>
        <begin position="1728"/>
        <end position="1780"/>
    </location>
</feature>
<dbReference type="InterPro" id="IPR036770">
    <property type="entry name" value="Ankyrin_rpt-contain_sf"/>
</dbReference>
<name>A0A3D8R2E4_9HELO</name>
<feature type="repeat" description="ANK" evidence="3">
    <location>
        <begin position="1227"/>
        <end position="1259"/>
    </location>
</feature>
<dbReference type="Pfam" id="PF00023">
    <property type="entry name" value="Ank"/>
    <property type="match status" value="1"/>
</dbReference>
<dbReference type="EMBL" id="PDLN01000013">
    <property type="protein sequence ID" value="RDW68222.1"/>
    <property type="molecule type" value="Genomic_DNA"/>
</dbReference>
<dbReference type="PROSITE" id="PS50297">
    <property type="entry name" value="ANK_REP_REGION"/>
    <property type="match status" value="6"/>
</dbReference>
<dbReference type="Proteomes" id="UP000256328">
    <property type="component" value="Unassembled WGS sequence"/>
</dbReference>